<dbReference type="GO" id="GO:0016787">
    <property type="term" value="F:hydrolase activity"/>
    <property type="evidence" value="ECO:0007669"/>
    <property type="project" value="InterPro"/>
</dbReference>
<dbReference type="SUPFAM" id="SSF52540">
    <property type="entry name" value="P-loop containing nucleoside triphosphate hydrolases"/>
    <property type="match status" value="2"/>
</dbReference>
<dbReference type="GO" id="GO:0005524">
    <property type="term" value="F:ATP binding"/>
    <property type="evidence" value="ECO:0007669"/>
    <property type="project" value="InterPro"/>
</dbReference>
<gene>
    <name evidence="2" type="ORF">SAMN02745108_01898</name>
</gene>
<dbReference type="RefSeq" id="WP_078776747.1">
    <property type="nucleotide sequence ID" value="NZ_FUWU01000033.1"/>
</dbReference>
<proteinExistence type="predicted"/>
<evidence type="ECO:0000313" key="3">
    <source>
        <dbReference type="Proteomes" id="UP000190449"/>
    </source>
</evidence>
<accession>A0A1T4PDD7</accession>
<keyword evidence="2" id="KW-0067">ATP-binding</keyword>
<dbReference type="InterPro" id="IPR006935">
    <property type="entry name" value="Helicase/UvrB_N"/>
</dbReference>
<dbReference type="GO" id="GO:0003677">
    <property type="term" value="F:DNA binding"/>
    <property type="evidence" value="ECO:0007669"/>
    <property type="project" value="InterPro"/>
</dbReference>
<dbReference type="SMART" id="SM00487">
    <property type="entry name" value="DEXDc"/>
    <property type="match status" value="1"/>
</dbReference>
<keyword evidence="2" id="KW-0347">Helicase</keyword>
<dbReference type="Gene3D" id="3.40.50.150">
    <property type="entry name" value="Vaccinia Virus protein VP39"/>
    <property type="match status" value="1"/>
</dbReference>
<protein>
    <submittedName>
        <fullName evidence="2">Superfamily II DNA or RNA helicase</fullName>
    </submittedName>
</protein>
<feature type="domain" description="Helicase ATP-binding" evidence="1">
    <location>
        <begin position="134"/>
        <end position="354"/>
    </location>
</feature>
<evidence type="ECO:0000259" key="1">
    <source>
        <dbReference type="SMART" id="SM00487"/>
    </source>
</evidence>
<reference evidence="2 3" key="1">
    <citation type="submission" date="2017-02" db="EMBL/GenBank/DDBJ databases">
        <authorList>
            <person name="Peterson S.W."/>
        </authorList>
    </citation>
    <scope>NUCLEOTIDE SEQUENCE [LARGE SCALE GENOMIC DNA]</scope>
    <source>
        <strain evidence="2 3">ATCC 43854</strain>
    </source>
</reference>
<dbReference type="SUPFAM" id="SSF53335">
    <property type="entry name" value="S-adenosyl-L-methionine-dependent methyltransferases"/>
    <property type="match status" value="1"/>
</dbReference>
<dbReference type="Proteomes" id="UP000190449">
    <property type="component" value="Unassembled WGS sequence"/>
</dbReference>
<dbReference type="InterPro" id="IPR029063">
    <property type="entry name" value="SAM-dependent_MTases_sf"/>
</dbReference>
<keyword evidence="2" id="KW-0378">Hydrolase</keyword>
<keyword evidence="2" id="KW-0547">Nucleotide-binding</keyword>
<dbReference type="InterPro" id="IPR014001">
    <property type="entry name" value="Helicase_ATP-bd"/>
</dbReference>
<dbReference type="InterPro" id="IPR027417">
    <property type="entry name" value="P-loop_NTPase"/>
</dbReference>
<dbReference type="STRING" id="28122.SAMN02745108_01898"/>
<name>A0A1T4PDD7_9BACT</name>
<dbReference type="EMBL" id="FUWU01000033">
    <property type="protein sequence ID" value="SJZ89554.1"/>
    <property type="molecule type" value="Genomic_DNA"/>
</dbReference>
<organism evidence="2 3">
    <name type="scientific">Fibrobacter intestinalis</name>
    <dbReference type="NCBI Taxonomy" id="28122"/>
    <lineage>
        <taxon>Bacteria</taxon>
        <taxon>Pseudomonadati</taxon>
        <taxon>Fibrobacterota</taxon>
        <taxon>Fibrobacteria</taxon>
        <taxon>Fibrobacterales</taxon>
        <taxon>Fibrobacteraceae</taxon>
        <taxon>Fibrobacter</taxon>
    </lineage>
</organism>
<evidence type="ECO:0000313" key="2">
    <source>
        <dbReference type="EMBL" id="SJZ89554.1"/>
    </source>
</evidence>
<dbReference type="Pfam" id="PF04851">
    <property type="entry name" value="ResIII"/>
    <property type="match status" value="1"/>
</dbReference>
<dbReference type="Gene3D" id="3.40.50.300">
    <property type="entry name" value="P-loop containing nucleotide triphosphate hydrolases"/>
    <property type="match status" value="2"/>
</dbReference>
<sequence length="1128" mass="129759">MPTNVTQIKTIRPVNRAIYAYTTPNDVTHNGWIKIGDTEVNFGENLKTAVDERVKQQTHTSNTKANIEWSGKAEFEDDSTPFRDHDFHKYLTNKQNIERKPKTEWFRTDAATSKNHFRDFKENHGILTEMDGVEIYELRDEQEEAARKTANYFDNHKLIKILKKDKAPEFLWNAKPRFGKTLTAYDFCRRVGAKNVLILTNRPAIADSWYSDYARFVGTEGGYYFVSQVDVFKKNPQKYKHVLTRDEFTRAISKNRLGCIEFISLQDLKGAKAFGGDYEKLREVSELDWDVLILDEAHEGVETDKTDVALERIKRRFTLNLSGTPFKMLASDKFPEEAIFNWTYADEQERKKEFAEKGIENPYEDLPKLNLFTYQMSDMMGAKADAGTLIDDEETQYYFDLNEFFKTNASGYFEHLEDVKKFLRALTEQKKYPFSTEELRNQLKHTFWLLNRVDSAIALKKLLTQHPVFKEYTVVLAVGNGDEELENQKAITAVREAIKKNEKTITLSVGQLTTGVTIPEWTAVLMLCSMRSPALYMQAAFRAQNPCLFLDKDGKTYRKDNAYVFDFDPARTLTIVETIANDQYKDTAGGAGDSEKRKKHVLELLNFFPVVGEDDNGEMIELDAEKVLTIPRHIHAKEVVNHGFMSNFLFQNISGIFAAPSIVNDILKKVNPVTKAEADKNIVTPEQANELPLDENGNVDVPSEQVVGTAADKFGDPVFAQQSNDYEKDVNRLLRDHKPSEIENVVKELTTVYDVSVKKVAEEAKVKFGQDMTKSQSKEFERNLQNYGQKKISSAAADFKIEAGTAEHKRDEALKNCNSKAEEKQIQQLFKKEMDAAEKKFKETVSDTSDIWKKATEETVKAVEESKIEKKKNAIEERVRDHLRGFARTIPSFLMAYGNAETTLENFERDIPGNVFLEVTSITVDEFKFLRDGGDYTDENDGKKKHYAGHLFESVVFNDSVQEFMRKRSELADYFKENFKGDIFDYIPPQKTNQIFTPKKVVKEMVDMLEKETPGCFDDPTHTFADLYMKSGLYITEIIKRIYRSQKMKELFPDDKKRLEYIVKNQVYGAAPTEIIYMIAMHYILGFNREIEGKTASEIQALYPNFKMKDTAELAKEGKLAEWVEKAF</sequence>
<dbReference type="GO" id="GO:0004386">
    <property type="term" value="F:helicase activity"/>
    <property type="evidence" value="ECO:0007669"/>
    <property type="project" value="UniProtKB-KW"/>
</dbReference>
<dbReference type="AlphaFoldDB" id="A0A1T4PDD7"/>